<organism evidence="2 3">
    <name type="scientific">Uliginosibacterium paludis</name>
    <dbReference type="NCBI Taxonomy" id="1615952"/>
    <lineage>
        <taxon>Bacteria</taxon>
        <taxon>Pseudomonadati</taxon>
        <taxon>Pseudomonadota</taxon>
        <taxon>Betaproteobacteria</taxon>
        <taxon>Rhodocyclales</taxon>
        <taxon>Zoogloeaceae</taxon>
        <taxon>Uliginosibacterium</taxon>
    </lineage>
</organism>
<feature type="compositionally biased region" description="Low complexity" evidence="1">
    <location>
        <begin position="78"/>
        <end position="89"/>
    </location>
</feature>
<name>A0ABV2CK26_9RHOO</name>
<sequence>MDPLVLQLLARIKIRIRQEKGLAVNTQRFFAEPQYAMQILDAAEECEDFELVSSALELRDKLGMIQVAGHTSALKPAARAPAMAAPERSAAPERYKFGARS</sequence>
<feature type="compositionally biased region" description="Basic and acidic residues" evidence="1">
    <location>
        <begin position="90"/>
        <end position="101"/>
    </location>
</feature>
<evidence type="ECO:0000313" key="3">
    <source>
        <dbReference type="Proteomes" id="UP001548590"/>
    </source>
</evidence>
<reference evidence="2 3" key="1">
    <citation type="submission" date="2024-07" db="EMBL/GenBank/DDBJ databases">
        <title>Uliginosibacterium paludis KCTC:42655.</title>
        <authorList>
            <person name="Kim M.K."/>
        </authorList>
    </citation>
    <scope>NUCLEOTIDE SEQUENCE [LARGE SCALE GENOMIC DNA]</scope>
    <source>
        <strain evidence="2 3">KCTC 42655</strain>
    </source>
</reference>
<protein>
    <submittedName>
        <fullName evidence="2">Uncharacterized protein</fullName>
    </submittedName>
</protein>
<gene>
    <name evidence="2" type="ORF">ABVT11_00225</name>
</gene>
<feature type="region of interest" description="Disordered" evidence="1">
    <location>
        <begin position="78"/>
        <end position="101"/>
    </location>
</feature>
<dbReference type="EMBL" id="JBEWLZ010000001">
    <property type="protein sequence ID" value="MET1488233.1"/>
    <property type="molecule type" value="Genomic_DNA"/>
</dbReference>
<keyword evidence="3" id="KW-1185">Reference proteome</keyword>
<accession>A0ABV2CK26</accession>
<proteinExistence type="predicted"/>
<evidence type="ECO:0000256" key="1">
    <source>
        <dbReference type="SAM" id="MobiDB-lite"/>
    </source>
</evidence>
<dbReference type="Proteomes" id="UP001548590">
    <property type="component" value="Unassembled WGS sequence"/>
</dbReference>
<comment type="caution">
    <text evidence="2">The sequence shown here is derived from an EMBL/GenBank/DDBJ whole genome shotgun (WGS) entry which is preliminary data.</text>
</comment>
<evidence type="ECO:0000313" key="2">
    <source>
        <dbReference type="EMBL" id="MET1488233.1"/>
    </source>
</evidence>
<dbReference type="RefSeq" id="WP_345926160.1">
    <property type="nucleotide sequence ID" value="NZ_JBDIVF010000003.1"/>
</dbReference>